<name>X0ZB55_9ZZZZ</name>
<dbReference type="Gene3D" id="1.10.10.10">
    <property type="entry name" value="Winged helix-like DNA-binding domain superfamily/Winged helix DNA-binding domain"/>
    <property type="match status" value="1"/>
</dbReference>
<comment type="caution">
    <text evidence="1">The sequence shown here is derived from an EMBL/GenBank/DDBJ whole genome shotgun (WGS) entry which is preliminary data.</text>
</comment>
<reference evidence="1" key="1">
    <citation type="journal article" date="2014" name="Front. Microbiol.">
        <title>High frequency of phylogenetically diverse reductive dehalogenase-homologous genes in deep subseafloor sedimentary metagenomes.</title>
        <authorList>
            <person name="Kawai M."/>
            <person name="Futagami T."/>
            <person name="Toyoda A."/>
            <person name="Takaki Y."/>
            <person name="Nishi S."/>
            <person name="Hori S."/>
            <person name="Arai W."/>
            <person name="Tsubouchi T."/>
            <person name="Morono Y."/>
            <person name="Uchiyama I."/>
            <person name="Ito T."/>
            <person name="Fujiyama A."/>
            <person name="Inagaki F."/>
            <person name="Takami H."/>
        </authorList>
    </citation>
    <scope>NUCLEOTIDE SEQUENCE</scope>
    <source>
        <strain evidence="1">Expedition CK06-06</strain>
    </source>
</reference>
<feature type="non-terminal residue" evidence="1">
    <location>
        <position position="33"/>
    </location>
</feature>
<dbReference type="EMBL" id="BART01006090">
    <property type="protein sequence ID" value="GAG57638.1"/>
    <property type="molecule type" value="Genomic_DNA"/>
</dbReference>
<accession>X0ZB55</accession>
<organism evidence="1">
    <name type="scientific">marine sediment metagenome</name>
    <dbReference type="NCBI Taxonomy" id="412755"/>
    <lineage>
        <taxon>unclassified sequences</taxon>
        <taxon>metagenomes</taxon>
        <taxon>ecological metagenomes</taxon>
    </lineage>
</organism>
<gene>
    <name evidence="1" type="ORF">S01H4_13857</name>
</gene>
<sequence>MDQIDFTLCMMLMWNSRTPYRELAETFKMSVNS</sequence>
<proteinExistence type="predicted"/>
<dbReference type="AlphaFoldDB" id="X0ZB55"/>
<evidence type="ECO:0000313" key="1">
    <source>
        <dbReference type="EMBL" id="GAG57638.1"/>
    </source>
</evidence>
<dbReference type="InterPro" id="IPR036388">
    <property type="entry name" value="WH-like_DNA-bd_sf"/>
</dbReference>
<protein>
    <recommendedName>
        <fullName evidence="2">HTH asnC-type domain-containing protein</fullName>
    </recommendedName>
</protein>
<evidence type="ECO:0008006" key="2">
    <source>
        <dbReference type="Google" id="ProtNLM"/>
    </source>
</evidence>